<keyword evidence="7 9" id="KW-0472">Membrane</keyword>
<feature type="transmembrane region" description="Helical" evidence="9">
    <location>
        <begin position="86"/>
        <end position="109"/>
    </location>
</feature>
<name>A0ABY2XEJ4_9RHOB</name>
<dbReference type="InterPro" id="IPR003010">
    <property type="entry name" value="C-N_Hydrolase"/>
</dbReference>
<evidence type="ECO:0000256" key="6">
    <source>
        <dbReference type="ARBA" id="ARBA00022989"/>
    </source>
</evidence>
<dbReference type="NCBIfam" id="TIGR00546">
    <property type="entry name" value="lnt"/>
    <property type="match status" value="1"/>
</dbReference>
<protein>
    <recommendedName>
        <fullName evidence="9">Apolipoprotein N-acyltransferase</fullName>
        <shortName evidence="9">ALP N-acyltransferase</shortName>
        <ecNumber evidence="9">2.3.1.269</ecNumber>
    </recommendedName>
</protein>
<comment type="caution">
    <text evidence="11">The sequence shown here is derived from an EMBL/GenBank/DDBJ whole genome shotgun (WGS) entry which is preliminary data.</text>
</comment>
<keyword evidence="6 9" id="KW-1133">Transmembrane helix</keyword>
<feature type="domain" description="CN hydrolase" evidence="10">
    <location>
        <begin position="223"/>
        <end position="461"/>
    </location>
</feature>
<evidence type="ECO:0000256" key="7">
    <source>
        <dbReference type="ARBA" id="ARBA00023136"/>
    </source>
</evidence>
<evidence type="ECO:0000313" key="12">
    <source>
        <dbReference type="Proteomes" id="UP001191082"/>
    </source>
</evidence>
<evidence type="ECO:0000256" key="1">
    <source>
        <dbReference type="ARBA" id="ARBA00004651"/>
    </source>
</evidence>
<dbReference type="EMBL" id="VCPC01000001">
    <property type="protein sequence ID" value="TMV15404.1"/>
    <property type="molecule type" value="Genomic_DNA"/>
</dbReference>
<evidence type="ECO:0000256" key="3">
    <source>
        <dbReference type="ARBA" id="ARBA00022475"/>
    </source>
</evidence>
<comment type="similarity">
    <text evidence="2 9">Belongs to the CN hydrolase family. Apolipoprotein N-acyltransferase subfamily.</text>
</comment>
<keyword evidence="5 9" id="KW-0812">Transmembrane</keyword>
<comment type="function">
    <text evidence="9">Catalyzes the phospholipid dependent N-acylation of the N-terminal cysteine of apolipoprotein, the last step in lipoprotein maturation.</text>
</comment>
<dbReference type="Gene3D" id="3.60.110.10">
    <property type="entry name" value="Carbon-nitrogen hydrolase"/>
    <property type="match status" value="1"/>
</dbReference>
<accession>A0ABY2XEJ4</accession>
<comment type="catalytic activity">
    <reaction evidence="9">
        <text>N-terminal S-1,2-diacyl-sn-glyceryl-L-cysteinyl-[lipoprotein] + a glycerophospholipid = N-acyl-S-1,2-diacyl-sn-glyceryl-L-cysteinyl-[lipoprotein] + a 2-acyl-sn-glycero-3-phospholipid + H(+)</text>
        <dbReference type="Rhea" id="RHEA:48228"/>
        <dbReference type="Rhea" id="RHEA-COMP:14681"/>
        <dbReference type="Rhea" id="RHEA-COMP:14684"/>
        <dbReference type="ChEBI" id="CHEBI:15378"/>
        <dbReference type="ChEBI" id="CHEBI:136912"/>
        <dbReference type="ChEBI" id="CHEBI:140656"/>
        <dbReference type="ChEBI" id="CHEBI:140657"/>
        <dbReference type="ChEBI" id="CHEBI:140660"/>
        <dbReference type="EC" id="2.3.1.269"/>
    </reaction>
</comment>
<dbReference type="SUPFAM" id="SSF56317">
    <property type="entry name" value="Carbon-nitrogen hydrolase"/>
    <property type="match status" value="1"/>
</dbReference>
<evidence type="ECO:0000256" key="8">
    <source>
        <dbReference type="ARBA" id="ARBA00023315"/>
    </source>
</evidence>
<dbReference type="Proteomes" id="UP001191082">
    <property type="component" value="Unassembled WGS sequence"/>
</dbReference>
<dbReference type="HAMAP" id="MF_01148">
    <property type="entry name" value="Lnt"/>
    <property type="match status" value="1"/>
</dbReference>
<evidence type="ECO:0000313" key="11">
    <source>
        <dbReference type="EMBL" id="TMV15404.1"/>
    </source>
</evidence>
<feature type="transmembrane region" description="Helical" evidence="9">
    <location>
        <begin position="121"/>
        <end position="139"/>
    </location>
</feature>
<feature type="transmembrane region" description="Helical" evidence="9">
    <location>
        <begin position="191"/>
        <end position="209"/>
    </location>
</feature>
<dbReference type="InterPro" id="IPR004563">
    <property type="entry name" value="Apolipo_AcylTrfase"/>
</dbReference>
<dbReference type="InterPro" id="IPR045378">
    <property type="entry name" value="LNT_N"/>
</dbReference>
<evidence type="ECO:0000256" key="5">
    <source>
        <dbReference type="ARBA" id="ARBA00022692"/>
    </source>
</evidence>
<keyword evidence="12" id="KW-1185">Reference proteome</keyword>
<evidence type="ECO:0000259" key="10">
    <source>
        <dbReference type="PROSITE" id="PS50263"/>
    </source>
</evidence>
<evidence type="ECO:0000256" key="2">
    <source>
        <dbReference type="ARBA" id="ARBA00010065"/>
    </source>
</evidence>
<dbReference type="RefSeq" id="WP_138862749.1">
    <property type="nucleotide sequence ID" value="NZ_VCPC01000001.1"/>
</dbReference>
<proteinExistence type="inferred from homology"/>
<comment type="subcellular location">
    <subcellularLocation>
        <location evidence="1 9">Cell membrane</location>
        <topology evidence="1 9">Multi-pass membrane protein</topology>
    </subcellularLocation>
</comment>
<feature type="transmembrane region" description="Helical" evidence="9">
    <location>
        <begin position="30"/>
        <end position="47"/>
    </location>
</feature>
<dbReference type="Pfam" id="PF20154">
    <property type="entry name" value="LNT_N"/>
    <property type="match status" value="1"/>
</dbReference>
<dbReference type="CDD" id="cd07571">
    <property type="entry name" value="ALP_N-acyl_transferase"/>
    <property type="match status" value="1"/>
</dbReference>
<dbReference type="Pfam" id="PF00795">
    <property type="entry name" value="CN_hydrolase"/>
    <property type="match status" value="1"/>
</dbReference>
<feature type="transmembrane region" description="Helical" evidence="9">
    <location>
        <begin position="54"/>
        <end position="74"/>
    </location>
</feature>
<dbReference type="PANTHER" id="PTHR38686:SF1">
    <property type="entry name" value="APOLIPOPROTEIN N-ACYLTRANSFERASE"/>
    <property type="match status" value="1"/>
</dbReference>
<keyword evidence="3 9" id="KW-1003">Cell membrane</keyword>
<sequence>MTGDSRLRLAGRALACAVLGAVGALGLAPFGYPIATVIALALVPVALGTTWRGAALCGWAFGTGYFALALAWIVEPFLVDVARHGWMAPFALIFMAGGLALFWGAAFWMAARLSDRPVPRVAALIVTWTLAEMARGWVLTGFPWAAPAQIWVGTPADRWLAYIGPEGLTLLTFAAALPLGLTLSAPRWAKGVLPFMLIAVITQLLRFAGPVATTGTGQIVRLVQPNAPQHQKWDPAFMPIFFNRQIDYTSAEPRPDLVVWPEASLPGFIPVVDDPLAAVGQAAGGAQVAVGTVHGNGQEYFNSLLRLDESGQLTEVYDKHHLVPFGEYVPLRRYLPEFGLRALAQVMPGDMAAGPGPQLVDFGDLGRALPLICYEAVFPRDVAAAPERPDFLLQITNDAWFGTWSGPYQHLAQARMRAIEQGIPMVRAANTGVSAMIDPLGRIRASLPLGQAGYVDAELPAPLPPTLYSRMGDVPVLLLLFLALTNFAAARLRRPRAA</sequence>
<evidence type="ECO:0000256" key="4">
    <source>
        <dbReference type="ARBA" id="ARBA00022679"/>
    </source>
</evidence>
<gene>
    <name evidence="9 11" type="primary">lnt</name>
    <name evidence="11" type="ORF">FGK64_05445</name>
</gene>
<dbReference type="InterPro" id="IPR036526">
    <property type="entry name" value="C-N_Hydrolase_sf"/>
</dbReference>
<evidence type="ECO:0000256" key="9">
    <source>
        <dbReference type="HAMAP-Rule" id="MF_01148"/>
    </source>
</evidence>
<comment type="pathway">
    <text evidence="9">Protein modification; lipoprotein biosynthesis (N-acyl transfer).</text>
</comment>
<reference evidence="11 12" key="1">
    <citation type="submission" date="2019-05" db="EMBL/GenBank/DDBJ databases">
        <title>Marivita sp. nov. isolated from sea sediment.</title>
        <authorList>
            <person name="Kim W."/>
        </authorList>
    </citation>
    <scope>NUCLEOTIDE SEQUENCE [LARGE SCALE GENOMIC DNA]</scope>
    <source>
        <strain evidence="11 12">CAU 1492</strain>
    </source>
</reference>
<feature type="transmembrane region" description="Helical" evidence="9">
    <location>
        <begin position="159"/>
        <end position="179"/>
    </location>
</feature>
<dbReference type="PROSITE" id="PS50263">
    <property type="entry name" value="CN_HYDROLASE"/>
    <property type="match status" value="1"/>
</dbReference>
<organism evidence="11 12">
    <name type="scientific">Arenibacterium halophilum</name>
    <dbReference type="NCBI Taxonomy" id="2583821"/>
    <lineage>
        <taxon>Bacteria</taxon>
        <taxon>Pseudomonadati</taxon>
        <taxon>Pseudomonadota</taxon>
        <taxon>Alphaproteobacteria</taxon>
        <taxon>Rhodobacterales</taxon>
        <taxon>Paracoccaceae</taxon>
        <taxon>Arenibacterium</taxon>
    </lineage>
</organism>
<keyword evidence="8 9" id="KW-0012">Acyltransferase</keyword>
<keyword evidence="4 9" id="KW-0808">Transferase</keyword>
<feature type="transmembrane region" description="Helical" evidence="9">
    <location>
        <begin position="474"/>
        <end position="492"/>
    </location>
</feature>
<dbReference type="EC" id="2.3.1.269" evidence="9"/>
<dbReference type="PANTHER" id="PTHR38686">
    <property type="entry name" value="APOLIPOPROTEIN N-ACYLTRANSFERASE"/>
    <property type="match status" value="1"/>
</dbReference>